<dbReference type="AlphaFoldDB" id="A0A1S7DQ16"/>
<dbReference type="Proteomes" id="UP000189883">
    <property type="component" value="Chromosome"/>
</dbReference>
<sequence>MKTVKLNVCAFLFLGLGLSTTYGQVGINTPNPKATLDVEGKASDTKVLDGIIAPRLDGEQLRGKTYTAKQQGAIVYVKKADTSPSGQTANVTDAGYYYFDGTSWQKFLGKVYTESETVKLNGTSFQRAALTGDVTASLNSNQTKVTKIQGKDVSGTTPQLGQQLVWNGAEWTPMGGFREATTKDGIVRGVLTLKNTDNGGYVYVNNTQPTIVKVPDSLLTGFSCVIVQANTGQVTIAATRVVSARGKKTRARYSAIGIIKGEGLEVTVTGDAVN</sequence>
<gene>
    <name evidence="2" type="ORF">AB406_0252</name>
</gene>
<dbReference type="RefSeq" id="WP_079206419.1">
    <property type="nucleotide sequence ID" value="NZ_CP011859.1"/>
</dbReference>
<name>A0A1S7DQ16_RIEAN</name>
<organism evidence="2 3">
    <name type="scientific">Riemerella anatipestifer</name>
    <name type="common">Moraxella anatipestifer</name>
    <dbReference type="NCBI Taxonomy" id="34085"/>
    <lineage>
        <taxon>Bacteria</taxon>
        <taxon>Pseudomonadati</taxon>
        <taxon>Bacteroidota</taxon>
        <taxon>Flavobacteriia</taxon>
        <taxon>Flavobacteriales</taxon>
        <taxon>Weeksellaceae</taxon>
        <taxon>Riemerella</taxon>
    </lineage>
</organism>
<evidence type="ECO:0000256" key="1">
    <source>
        <dbReference type="SAM" id="SignalP"/>
    </source>
</evidence>
<feature type="signal peptide" evidence="1">
    <location>
        <begin position="1"/>
        <end position="23"/>
    </location>
</feature>
<evidence type="ECO:0000313" key="2">
    <source>
        <dbReference type="EMBL" id="AQY21215.1"/>
    </source>
</evidence>
<protein>
    <submittedName>
        <fullName evidence="2">Uncharacterized protein</fullName>
    </submittedName>
</protein>
<proteinExistence type="predicted"/>
<accession>A0A1S7DQ16</accession>
<keyword evidence="1" id="KW-0732">Signal</keyword>
<evidence type="ECO:0000313" key="3">
    <source>
        <dbReference type="Proteomes" id="UP000189883"/>
    </source>
</evidence>
<feature type="chain" id="PRO_5012300610" evidence="1">
    <location>
        <begin position="24"/>
        <end position="274"/>
    </location>
</feature>
<dbReference type="EMBL" id="CP011859">
    <property type="protein sequence ID" value="AQY21215.1"/>
    <property type="molecule type" value="Genomic_DNA"/>
</dbReference>
<reference evidence="2 3" key="1">
    <citation type="submission" date="2015-06" db="EMBL/GenBank/DDBJ databases">
        <title>R. anatipestifer strain HXb2 is the most virulent strain so far, and the genome sequence would help us uncover the pathogenesis.</title>
        <authorList>
            <person name="Hu Q."/>
            <person name="Qi J."/>
            <person name="Bo H."/>
            <person name="Liu G."/>
            <person name="Tao M."/>
            <person name="Ding Y."/>
            <person name="Xue Y."/>
        </authorList>
    </citation>
    <scope>NUCLEOTIDE SEQUENCE [LARGE SCALE GENOMIC DNA]</scope>
    <source>
        <strain evidence="2 3">HXb2</strain>
    </source>
</reference>